<sequence>MSLPAHISQTRENRASRVFSLTKEGSGLPLTSTIMLPVGIIMSLKEKKVFETMITRFQKYVQGLTTLPIIPHATRPPALPVVLLSGERPRPRSSTFSCTTIVRPSMLKGPDNPRPRCKGHQ</sequence>
<comment type="caution">
    <text evidence="1">The sequence shown here is derived from an EMBL/GenBank/DDBJ whole genome shotgun (WGS) entry which is preliminary data.</text>
</comment>
<organism evidence="1 2">
    <name type="scientific">Toxocara canis</name>
    <name type="common">Canine roundworm</name>
    <dbReference type="NCBI Taxonomy" id="6265"/>
    <lineage>
        <taxon>Eukaryota</taxon>
        <taxon>Metazoa</taxon>
        <taxon>Ecdysozoa</taxon>
        <taxon>Nematoda</taxon>
        <taxon>Chromadorea</taxon>
        <taxon>Rhabditida</taxon>
        <taxon>Spirurina</taxon>
        <taxon>Ascaridomorpha</taxon>
        <taxon>Ascaridoidea</taxon>
        <taxon>Toxocaridae</taxon>
        <taxon>Toxocara</taxon>
    </lineage>
</organism>
<dbReference type="EMBL" id="JPKZ01003129">
    <property type="protein sequence ID" value="KHN73294.1"/>
    <property type="molecule type" value="Genomic_DNA"/>
</dbReference>
<reference evidence="1 2" key="1">
    <citation type="submission" date="2014-11" db="EMBL/GenBank/DDBJ databases">
        <title>Genetic blueprint of the zoonotic pathogen Toxocara canis.</title>
        <authorList>
            <person name="Zhu X.-Q."/>
            <person name="Korhonen P.K."/>
            <person name="Cai H."/>
            <person name="Young N.D."/>
            <person name="Nejsum P."/>
            <person name="von Samson-Himmelstjerna G."/>
            <person name="Boag P.R."/>
            <person name="Tan P."/>
            <person name="Li Q."/>
            <person name="Min J."/>
            <person name="Yang Y."/>
            <person name="Wang X."/>
            <person name="Fang X."/>
            <person name="Hall R.S."/>
            <person name="Hofmann A."/>
            <person name="Sternberg P.W."/>
            <person name="Jex A.R."/>
            <person name="Gasser R.B."/>
        </authorList>
    </citation>
    <scope>NUCLEOTIDE SEQUENCE [LARGE SCALE GENOMIC DNA]</scope>
    <source>
        <strain evidence="1">PN_DK_2014</strain>
    </source>
</reference>
<keyword evidence="2" id="KW-1185">Reference proteome</keyword>
<name>A0A0B2UVN3_TOXCA</name>
<gene>
    <name evidence="1" type="ORF">Tcan_00259</name>
</gene>
<accession>A0A0B2UVN3</accession>
<protein>
    <submittedName>
        <fullName evidence="1">Uncharacterized protein</fullName>
    </submittedName>
</protein>
<evidence type="ECO:0000313" key="1">
    <source>
        <dbReference type="EMBL" id="KHN73294.1"/>
    </source>
</evidence>
<evidence type="ECO:0000313" key="2">
    <source>
        <dbReference type="Proteomes" id="UP000031036"/>
    </source>
</evidence>
<proteinExistence type="predicted"/>
<dbReference type="Proteomes" id="UP000031036">
    <property type="component" value="Unassembled WGS sequence"/>
</dbReference>
<dbReference type="AlphaFoldDB" id="A0A0B2UVN3"/>